<keyword evidence="4" id="KW-0812">Transmembrane</keyword>
<dbReference type="SUPFAM" id="SSF69593">
    <property type="entry name" value="Glycerol-3-phosphate (1)-acyltransferase"/>
    <property type="match status" value="1"/>
</dbReference>
<dbReference type="InterPro" id="IPR002123">
    <property type="entry name" value="Plipid/glycerol_acylTrfase"/>
</dbReference>
<name>L0NBY5_9HYPH</name>
<evidence type="ECO:0000313" key="7">
    <source>
        <dbReference type="Proteomes" id="UP000010792"/>
    </source>
</evidence>
<dbReference type="EC" id="2.3.1.51" evidence="6"/>
<dbReference type="STRING" id="1125847.NT26_0582"/>
<dbReference type="GO" id="GO:0003841">
    <property type="term" value="F:1-acylglycerol-3-phosphate O-acyltransferase activity"/>
    <property type="evidence" value="ECO:0007669"/>
    <property type="project" value="UniProtKB-EC"/>
</dbReference>
<keyword evidence="7" id="KW-1185">Reference proteome</keyword>
<dbReference type="PANTHER" id="PTHR10434">
    <property type="entry name" value="1-ACYL-SN-GLYCEROL-3-PHOSPHATE ACYLTRANSFERASE"/>
    <property type="match status" value="1"/>
</dbReference>
<dbReference type="AlphaFoldDB" id="L0NBY5"/>
<keyword evidence="4" id="KW-0472">Membrane</keyword>
<comment type="pathway">
    <text evidence="1">Lipid metabolism.</text>
</comment>
<feature type="domain" description="Phospholipid/glycerol acyltransferase" evidence="5">
    <location>
        <begin position="75"/>
        <end position="189"/>
    </location>
</feature>
<evidence type="ECO:0000259" key="5">
    <source>
        <dbReference type="SMART" id="SM00563"/>
    </source>
</evidence>
<dbReference type="Pfam" id="PF01553">
    <property type="entry name" value="Acyltransferase"/>
    <property type="match status" value="1"/>
</dbReference>
<dbReference type="SMART" id="SM00563">
    <property type="entry name" value="PlsC"/>
    <property type="match status" value="1"/>
</dbReference>
<dbReference type="CDD" id="cd07989">
    <property type="entry name" value="LPLAT_AGPAT-like"/>
    <property type="match status" value="1"/>
</dbReference>
<dbReference type="PANTHER" id="PTHR10434:SF40">
    <property type="entry name" value="1-ACYL-SN-GLYCEROL-3-PHOSPHATE ACYLTRANSFERASE"/>
    <property type="match status" value="1"/>
</dbReference>
<evidence type="ECO:0000256" key="3">
    <source>
        <dbReference type="ARBA" id="ARBA00023315"/>
    </source>
</evidence>
<evidence type="ECO:0000256" key="4">
    <source>
        <dbReference type="SAM" id="Phobius"/>
    </source>
</evidence>
<evidence type="ECO:0000313" key="6">
    <source>
        <dbReference type="EMBL" id="CCF18306.1"/>
    </source>
</evidence>
<feature type="transmembrane region" description="Helical" evidence="4">
    <location>
        <begin position="12"/>
        <end position="33"/>
    </location>
</feature>
<dbReference type="Proteomes" id="UP000010792">
    <property type="component" value="Chromosome"/>
</dbReference>
<gene>
    <name evidence="6" type="ORF">NT26_0582</name>
</gene>
<evidence type="ECO:0000256" key="2">
    <source>
        <dbReference type="ARBA" id="ARBA00022679"/>
    </source>
</evidence>
<evidence type="ECO:0000256" key="1">
    <source>
        <dbReference type="ARBA" id="ARBA00005189"/>
    </source>
</evidence>
<accession>L0NBY5</accession>
<dbReference type="RefSeq" id="WP_052637264.1">
    <property type="nucleotide sequence ID" value="NZ_FO082820.1"/>
</dbReference>
<organism evidence="6 7">
    <name type="scientific">Pseudorhizobium banfieldiae</name>
    <dbReference type="NCBI Taxonomy" id="1125847"/>
    <lineage>
        <taxon>Bacteria</taxon>
        <taxon>Pseudomonadati</taxon>
        <taxon>Pseudomonadota</taxon>
        <taxon>Alphaproteobacteria</taxon>
        <taxon>Hyphomicrobiales</taxon>
        <taxon>Rhizobiaceae</taxon>
        <taxon>Rhizobium/Agrobacterium group</taxon>
        <taxon>Pseudorhizobium</taxon>
    </lineage>
</organism>
<keyword evidence="4" id="KW-1133">Transmembrane helix</keyword>
<keyword evidence="2 6" id="KW-0808">Transferase</keyword>
<proteinExistence type="predicted"/>
<keyword evidence="3 6" id="KW-0012">Acyltransferase</keyword>
<reference evidence="6 7" key="1">
    <citation type="journal article" date="2013" name="Genome Biol. Evol.">
        <title>Life in an arsenic-containing gold mine: genome and physiology of the autotrophic arsenite-oxidizing bacterium rhizobium sp. NT-26.</title>
        <authorList>
            <person name="Andres J."/>
            <person name="Arsene-Ploetze F."/>
            <person name="Barbe V."/>
            <person name="Brochier-Armanet C."/>
            <person name="Cleiss-Arnold J."/>
            <person name="Coppee J.Y."/>
            <person name="Dillies M.A."/>
            <person name="Geist"/>
            <person name="L"/>
            <person name="Joublin A."/>
            <person name="Koechler S."/>
            <person name="Lassalle F."/>
            <person name="Marchal M."/>
            <person name="Medigue C."/>
            <person name="Muller D."/>
            <person name="Nesme X."/>
            <person name="Plewniak F."/>
            <person name="Proux C."/>
            <person name="Ramirez-Bahena M.H."/>
            <person name="Schenowitz C."/>
            <person name="Sismeiro O."/>
            <person name="Vallenet D."/>
            <person name="Santini J.M."/>
            <person name="Bertin P.N."/>
        </authorList>
    </citation>
    <scope>NUCLEOTIDE SEQUENCE [LARGE SCALE GENOMIC DNA]</scope>
    <source>
        <strain evidence="6 7">NT-26</strain>
    </source>
</reference>
<dbReference type="KEGG" id="rht:NT26_0582"/>
<dbReference type="OrthoDB" id="9808424at2"/>
<dbReference type="GO" id="GO:0006654">
    <property type="term" value="P:phosphatidic acid biosynthetic process"/>
    <property type="evidence" value="ECO:0007669"/>
    <property type="project" value="TreeGrafter"/>
</dbReference>
<protein>
    <submittedName>
        <fullName evidence="6">Putative 1-acyl-sn-glycerol-3-phosphate acyltransferase</fullName>
        <ecNumber evidence="6">2.3.1.51</ecNumber>
    </submittedName>
</protein>
<dbReference type="EMBL" id="FO082820">
    <property type="protein sequence ID" value="CCF18306.1"/>
    <property type="molecule type" value="Genomic_DNA"/>
</dbReference>
<sequence>MPDRLLLLFRNIIFYMAAMLLSVAFLLATPLIVLPLRVGWPVVKAYLHSILFLLKHICGLTFEVMGAPNMPAGPVLIAAAHQSTWENLFFQVIFDNPAILIKEEILRYPLVGAIVKKNAHIPAHRSGDVQAVKLSFEEARRQARAGRSILIFPSGTRSGTADMPPLRRGVCALYGRLELPCVPVAHNSGLYWQNKSWLRHPGRIIVEILEPIPAGLEKEVFLRQLTEQLVDGTDRLLHPADKPVLMPLLSPRARRIHAEMLPMEKAGRE</sequence>